<gene>
    <name evidence="1" type="ORF">SLEP1_g13741</name>
</gene>
<organism evidence="1 2">
    <name type="scientific">Rubroshorea leprosula</name>
    <dbReference type="NCBI Taxonomy" id="152421"/>
    <lineage>
        <taxon>Eukaryota</taxon>
        <taxon>Viridiplantae</taxon>
        <taxon>Streptophyta</taxon>
        <taxon>Embryophyta</taxon>
        <taxon>Tracheophyta</taxon>
        <taxon>Spermatophyta</taxon>
        <taxon>Magnoliopsida</taxon>
        <taxon>eudicotyledons</taxon>
        <taxon>Gunneridae</taxon>
        <taxon>Pentapetalae</taxon>
        <taxon>rosids</taxon>
        <taxon>malvids</taxon>
        <taxon>Malvales</taxon>
        <taxon>Dipterocarpaceae</taxon>
        <taxon>Rubroshorea</taxon>
    </lineage>
</organism>
<evidence type="ECO:0000313" key="1">
    <source>
        <dbReference type="EMBL" id="GKV01164.1"/>
    </source>
</evidence>
<protein>
    <submittedName>
        <fullName evidence="1">Uncharacterized protein</fullName>
    </submittedName>
</protein>
<dbReference type="AlphaFoldDB" id="A0AAV5ISH0"/>
<keyword evidence="2" id="KW-1185">Reference proteome</keyword>
<accession>A0AAV5ISH0</accession>
<reference evidence="1 2" key="1">
    <citation type="journal article" date="2021" name="Commun. Biol.">
        <title>The genome of Shorea leprosula (Dipterocarpaceae) highlights the ecological relevance of drought in aseasonal tropical rainforests.</title>
        <authorList>
            <person name="Ng K.K.S."/>
            <person name="Kobayashi M.J."/>
            <person name="Fawcett J.A."/>
            <person name="Hatakeyama M."/>
            <person name="Paape T."/>
            <person name="Ng C.H."/>
            <person name="Ang C.C."/>
            <person name="Tnah L.H."/>
            <person name="Lee C.T."/>
            <person name="Nishiyama T."/>
            <person name="Sese J."/>
            <person name="O'Brien M.J."/>
            <person name="Copetti D."/>
            <person name="Mohd Noor M.I."/>
            <person name="Ong R.C."/>
            <person name="Putra M."/>
            <person name="Sireger I.Z."/>
            <person name="Indrioko S."/>
            <person name="Kosugi Y."/>
            <person name="Izuno A."/>
            <person name="Isagi Y."/>
            <person name="Lee S.L."/>
            <person name="Shimizu K.K."/>
        </authorList>
    </citation>
    <scope>NUCLEOTIDE SEQUENCE [LARGE SCALE GENOMIC DNA]</scope>
    <source>
        <strain evidence="1">214</strain>
    </source>
</reference>
<comment type="caution">
    <text evidence="1">The sequence shown here is derived from an EMBL/GenBank/DDBJ whole genome shotgun (WGS) entry which is preliminary data.</text>
</comment>
<dbReference type="EMBL" id="BPVZ01000016">
    <property type="protein sequence ID" value="GKV01164.1"/>
    <property type="molecule type" value="Genomic_DNA"/>
</dbReference>
<name>A0AAV5ISH0_9ROSI</name>
<sequence>MVETNSTHFSRIRWDMILKIFTSQNCSRTTHGFDVRIFVMTLSSFS</sequence>
<proteinExistence type="predicted"/>
<dbReference type="Proteomes" id="UP001054252">
    <property type="component" value="Unassembled WGS sequence"/>
</dbReference>
<evidence type="ECO:0000313" key="2">
    <source>
        <dbReference type="Proteomes" id="UP001054252"/>
    </source>
</evidence>